<dbReference type="RefSeq" id="WP_114695612.1">
    <property type="nucleotide sequence ID" value="NZ_QQOH01000002.1"/>
</dbReference>
<dbReference type="GO" id="GO:0030976">
    <property type="term" value="F:thiamine pyrophosphate binding"/>
    <property type="evidence" value="ECO:0007669"/>
    <property type="project" value="InterPro"/>
</dbReference>
<evidence type="ECO:0000256" key="3">
    <source>
        <dbReference type="ARBA" id="ARBA00023239"/>
    </source>
</evidence>
<keyword evidence="3 7" id="KW-0456">Lyase</keyword>
<dbReference type="Gene3D" id="3.40.50.970">
    <property type="match status" value="2"/>
</dbReference>
<sequence length="371" mass="39848">MLETSHYIELLIRQGVSFATGVPDSLLKSLCQQLSAQKQIPHVTAVSEGAAVGLAIGHHLASSGLPLVYMQNSGLGNAVNPLLSLADSEVYGIPMLLLIGWRGEPGIKDEPQHQKQGRVTKALLDAMEIPFEVLEEGLAEKQLEQLLRLARKNSCPVALLVRKESFTTELDDASAASSFNLMSREEAIQCVVHQLGRDTAVVATTGMASRELYEYRCHHDVLSGQDFLTVGGMGHASQIALSVSMFKPEQRVCCLDGDGAALMHLGGIASNAVLANENYLHVLLNNGCHDSVGGQATIADRVNWPALAVAVGFKQAESVASPTQLRALLAQPRQKALFVEIQIAAGHRADLGRPTSSPKQNKKSFMEFLDG</sequence>
<dbReference type="NCBIfam" id="TIGR03297">
    <property type="entry name" value="Ppyr-DeCO2ase"/>
    <property type="match status" value="1"/>
</dbReference>
<dbReference type="Proteomes" id="UP000253769">
    <property type="component" value="Unassembled WGS sequence"/>
</dbReference>
<feature type="domain" description="Thiamine pyrophosphate enzyme TPP-binding" evidence="5">
    <location>
        <begin position="228"/>
        <end position="335"/>
    </location>
</feature>
<evidence type="ECO:0000256" key="4">
    <source>
        <dbReference type="SAM" id="MobiDB-lite"/>
    </source>
</evidence>
<comment type="caution">
    <text evidence="7">The sequence shown here is derived from an EMBL/GenBank/DDBJ whole genome shotgun (WGS) entry which is preliminary data.</text>
</comment>
<accession>A0A369WMR4</accession>
<protein>
    <submittedName>
        <fullName evidence="7">Phosphonopyruvate decarboxylase</fullName>
        <ecNumber evidence="7">4.1.1.82</ecNumber>
    </submittedName>
</protein>
<dbReference type="InterPro" id="IPR029061">
    <property type="entry name" value="THDP-binding"/>
</dbReference>
<feature type="domain" description="Thiamine pyrophosphate enzyme N-terminal TPP-binding" evidence="6">
    <location>
        <begin position="8"/>
        <end position="116"/>
    </location>
</feature>
<dbReference type="InterPro" id="IPR051818">
    <property type="entry name" value="TPP_dependent_decarboxylase"/>
</dbReference>
<dbReference type="EMBL" id="QQOH01000002">
    <property type="protein sequence ID" value="RDE22977.1"/>
    <property type="molecule type" value="Genomic_DNA"/>
</dbReference>
<keyword evidence="8" id="KW-1185">Reference proteome</keyword>
<name>A0A369WMR4_9GAMM</name>
<dbReference type="SUPFAM" id="SSF52518">
    <property type="entry name" value="Thiamin diphosphate-binding fold (THDP-binding)"/>
    <property type="match status" value="2"/>
</dbReference>
<dbReference type="PANTHER" id="PTHR42818:SF1">
    <property type="entry name" value="SULFOPYRUVATE DECARBOXYLASE"/>
    <property type="match status" value="1"/>
</dbReference>
<dbReference type="GO" id="GO:0033980">
    <property type="term" value="F:phosphonopyruvate decarboxylase activity"/>
    <property type="evidence" value="ECO:0007669"/>
    <property type="project" value="UniProtKB-EC"/>
</dbReference>
<dbReference type="PANTHER" id="PTHR42818">
    <property type="entry name" value="SULFOPYRUVATE DECARBOXYLASE SUBUNIT ALPHA"/>
    <property type="match status" value="1"/>
</dbReference>
<dbReference type="Pfam" id="PF02775">
    <property type="entry name" value="TPP_enzyme_C"/>
    <property type="match status" value="1"/>
</dbReference>
<evidence type="ECO:0000259" key="5">
    <source>
        <dbReference type="Pfam" id="PF02775"/>
    </source>
</evidence>
<reference evidence="7 8" key="1">
    <citation type="submission" date="2018-07" db="EMBL/GenBank/DDBJ databases">
        <title>Motiliproteus coralliicola sp. nov., a bacterium isolated from Coral.</title>
        <authorList>
            <person name="Wang G."/>
        </authorList>
    </citation>
    <scope>NUCLEOTIDE SEQUENCE [LARGE SCALE GENOMIC DNA]</scope>
    <source>
        <strain evidence="7 8">C34</strain>
    </source>
</reference>
<keyword evidence="7" id="KW-0670">Pyruvate</keyword>
<gene>
    <name evidence="7" type="primary">aepY</name>
    <name evidence="7" type="ORF">DV711_10550</name>
</gene>
<proteinExistence type="predicted"/>
<dbReference type="OrthoDB" id="9785953at2"/>
<evidence type="ECO:0000313" key="7">
    <source>
        <dbReference type="EMBL" id="RDE22977.1"/>
    </source>
</evidence>
<dbReference type="InterPro" id="IPR011766">
    <property type="entry name" value="TPP_enzyme_TPP-bd"/>
</dbReference>
<evidence type="ECO:0000256" key="2">
    <source>
        <dbReference type="ARBA" id="ARBA00023052"/>
    </source>
</evidence>
<dbReference type="Pfam" id="PF02776">
    <property type="entry name" value="TPP_enzyme_N"/>
    <property type="match status" value="1"/>
</dbReference>
<dbReference type="AlphaFoldDB" id="A0A369WMR4"/>
<evidence type="ECO:0000259" key="6">
    <source>
        <dbReference type="Pfam" id="PF02776"/>
    </source>
</evidence>
<evidence type="ECO:0000256" key="1">
    <source>
        <dbReference type="ARBA" id="ARBA00022793"/>
    </source>
</evidence>
<feature type="region of interest" description="Disordered" evidence="4">
    <location>
        <begin position="350"/>
        <end position="371"/>
    </location>
</feature>
<dbReference type="CDD" id="cd07035">
    <property type="entry name" value="TPP_PYR_POX_like"/>
    <property type="match status" value="1"/>
</dbReference>
<dbReference type="InterPro" id="IPR017684">
    <property type="entry name" value="Phosphono-pyrv_decarboxylase"/>
</dbReference>
<evidence type="ECO:0000313" key="8">
    <source>
        <dbReference type="Proteomes" id="UP000253769"/>
    </source>
</evidence>
<dbReference type="GO" id="GO:0032923">
    <property type="term" value="P:organic phosphonate biosynthetic process"/>
    <property type="evidence" value="ECO:0007669"/>
    <property type="project" value="InterPro"/>
</dbReference>
<dbReference type="EC" id="4.1.1.82" evidence="7"/>
<organism evidence="7 8">
    <name type="scientific">Motiliproteus coralliicola</name>
    <dbReference type="NCBI Taxonomy" id="2283196"/>
    <lineage>
        <taxon>Bacteria</taxon>
        <taxon>Pseudomonadati</taxon>
        <taxon>Pseudomonadota</taxon>
        <taxon>Gammaproteobacteria</taxon>
        <taxon>Oceanospirillales</taxon>
        <taxon>Oceanospirillaceae</taxon>
        <taxon>Motiliproteus</taxon>
    </lineage>
</organism>
<keyword evidence="2" id="KW-0786">Thiamine pyrophosphate</keyword>
<dbReference type="InterPro" id="IPR012001">
    <property type="entry name" value="Thiamin_PyroP_enz_TPP-bd_dom"/>
</dbReference>
<keyword evidence="1" id="KW-0210">Decarboxylase</keyword>